<keyword evidence="3" id="KW-1185">Reference proteome</keyword>
<gene>
    <name evidence="2" type="ORF">GSD1FS_1848</name>
</gene>
<reference evidence="2 3" key="1">
    <citation type="submission" date="2019-09" db="EMBL/GenBank/DDBJ databases">
        <title>Bifidobacterium canis sp. nov., isolated from the digestive tract of German Shepherd dog puppy.</title>
        <authorList>
            <person name="Bunesova V."/>
        </authorList>
    </citation>
    <scope>NUCLEOTIDE SEQUENCE [LARGE SCALE GENOMIC DNA]</scope>
    <source>
        <strain evidence="2 3">GSD1FS</strain>
    </source>
</reference>
<accession>A0A7K1J7B8</accession>
<comment type="caution">
    <text evidence="2">The sequence shown here is derived from an EMBL/GenBank/DDBJ whole genome shotgun (WGS) entry which is preliminary data.</text>
</comment>
<evidence type="ECO:0000313" key="3">
    <source>
        <dbReference type="Proteomes" id="UP000487882"/>
    </source>
</evidence>
<dbReference type="AlphaFoldDB" id="A0A7K1J7B8"/>
<dbReference type="RefSeq" id="WP_155589268.1">
    <property type="nucleotide sequence ID" value="NZ_WNLP01000011.1"/>
</dbReference>
<dbReference type="EMBL" id="WNLP01000011">
    <property type="protein sequence ID" value="MUH60477.1"/>
    <property type="molecule type" value="Genomic_DNA"/>
</dbReference>
<dbReference type="Pfam" id="PF22879">
    <property type="entry name" value="AIPR_N"/>
    <property type="match status" value="1"/>
</dbReference>
<dbReference type="InterPro" id="IPR055101">
    <property type="entry name" value="AIPR_N"/>
</dbReference>
<evidence type="ECO:0000259" key="1">
    <source>
        <dbReference type="Pfam" id="PF22879"/>
    </source>
</evidence>
<evidence type="ECO:0000313" key="2">
    <source>
        <dbReference type="EMBL" id="MUH60477.1"/>
    </source>
</evidence>
<organism evidence="2 3">
    <name type="scientific">Bifidobacterium canis</name>
    <dbReference type="NCBI Taxonomy" id="2610880"/>
    <lineage>
        <taxon>Bacteria</taxon>
        <taxon>Bacillati</taxon>
        <taxon>Actinomycetota</taxon>
        <taxon>Actinomycetes</taxon>
        <taxon>Bifidobacteriales</taxon>
        <taxon>Bifidobacteriaceae</taxon>
        <taxon>Bifidobacterium</taxon>
    </lineage>
</organism>
<sequence>MESLEDYRHDLIEQVKNYGQEEELFDQDAFFDVACNILRDNEVIAEFMPSPYRHGEGTSHFMTVDGYDFSSYDQDESIVIIGCDGGYSLRQNQEMPTIQTSEYKKNLTGMRNFVLASLKGTVLSQMEESSEAYGLAQFIHEIKTTFVDSACTSSPIESLPDAMPQCSLCRIFILRQKGEGNQHRSTSMGFSTFT</sequence>
<dbReference type="Proteomes" id="UP000487882">
    <property type="component" value="Unassembled WGS sequence"/>
</dbReference>
<name>A0A7K1J7B8_9BIFI</name>
<feature type="domain" description="Abortive infection phage resistance protein N-terminal" evidence="1">
    <location>
        <begin position="30"/>
        <end position="145"/>
    </location>
</feature>
<proteinExistence type="predicted"/>
<protein>
    <recommendedName>
        <fullName evidence="1">Abortive infection phage resistance protein N-terminal domain-containing protein</fullName>
    </recommendedName>
</protein>